<dbReference type="HOGENOM" id="CLU_3187331_0_0_10"/>
<dbReference type="Proteomes" id="UP000027442">
    <property type="component" value="Unassembled WGS sequence"/>
</dbReference>
<organism evidence="1 2">
    <name type="scientific">Hoylesella loescheii DSM 19665 = JCM 12249 = ATCC 15930</name>
    <dbReference type="NCBI Taxonomy" id="1122985"/>
    <lineage>
        <taxon>Bacteria</taxon>
        <taxon>Pseudomonadati</taxon>
        <taxon>Bacteroidota</taxon>
        <taxon>Bacteroidia</taxon>
        <taxon>Bacteroidales</taxon>
        <taxon>Prevotellaceae</taxon>
        <taxon>Hoylesella</taxon>
    </lineage>
</organism>
<name>A0A069QQE1_HOYLO</name>
<proteinExistence type="predicted"/>
<comment type="caution">
    <text evidence="1">The sequence shown here is derived from an EMBL/GenBank/DDBJ whole genome shotgun (WGS) entry which is preliminary data.</text>
</comment>
<evidence type="ECO:0000313" key="2">
    <source>
        <dbReference type="Proteomes" id="UP000027442"/>
    </source>
</evidence>
<sequence length="46" mass="5288">MQFLSCKSKQKRREHGIYPVKYVNDAKKGQQEMMVGRGVISAISFL</sequence>
<reference evidence="1 2" key="1">
    <citation type="submission" date="2013-08" db="EMBL/GenBank/DDBJ databases">
        <authorList>
            <person name="Weinstock G."/>
            <person name="Sodergren E."/>
            <person name="Wylie T."/>
            <person name="Fulton L."/>
            <person name="Fulton R."/>
            <person name="Fronick C."/>
            <person name="O'Laughlin M."/>
            <person name="Godfrey J."/>
            <person name="Miner T."/>
            <person name="Herter B."/>
            <person name="Appelbaum E."/>
            <person name="Cordes M."/>
            <person name="Lek S."/>
            <person name="Wollam A."/>
            <person name="Pepin K.H."/>
            <person name="Palsikar V.B."/>
            <person name="Mitreva M."/>
            <person name="Wilson R.K."/>
        </authorList>
    </citation>
    <scope>NUCLEOTIDE SEQUENCE [LARGE SCALE GENOMIC DNA]</scope>
    <source>
        <strain evidence="1 2">ATCC 15930</strain>
    </source>
</reference>
<accession>A0A069QQE1</accession>
<dbReference type="EMBL" id="JNGW01000078">
    <property type="protein sequence ID" value="KDR52056.1"/>
    <property type="molecule type" value="Genomic_DNA"/>
</dbReference>
<protein>
    <submittedName>
        <fullName evidence="1">Uncharacterized protein</fullName>
    </submittedName>
</protein>
<dbReference type="PATRIC" id="fig|1122985.7.peg.1907"/>
<gene>
    <name evidence="1" type="ORF">HMPREF1991_01831</name>
</gene>
<evidence type="ECO:0000313" key="1">
    <source>
        <dbReference type="EMBL" id="KDR52056.1"/>
    </source>
</evidence>
<keyword evidence="2" id="KW-1185">Reference proteome</keyword>
<dbReference type="AlphaFoldDB" id="A0A069QQE1"/>